<reference evidence="2 4" key="2">
    <citation type="submission" date="2014-10" db="EMBL/GenBank/DDBJ databases">
        <title>Paracoccus sanguinis sp. nov., isolated from clinical specimens of New York State patients.</title>
        <authorList>
            <person name="Mingle L.A."/>
            <person name="Cole J.A."/>
            <person name="Lapierre P."/>
            <person name="Musser K.A."/>
        </authorList>
    </citation>
    <scope>NUCLEOTIDE SEQUENCE [LARGE SCALE GENOMIC DNA]</scope>
    <source>
        <strain evidence="2 4">5503</strain>
    </source>
</reference>
<dbReference type="STRING" id="1545044.SAMN05444276_102216"/>
<evidence type="ECO:0000313" key="5">
    <source>
        <dbReference type="Proteomes" id="UP000182944"/>
    </source>
</evidence>
<dbReference type="EMBL" id="FNNA01000002">
    <property type="protein sequence ID" value="SDW82162.1"/>
    <property type="molecule type" value="Genomic_DNA"/>
</dbReference>
<reference evidence="2 4" key="1">
    <citation type="submission" date="2014-09" db="EMBL/GenBank/DDBJ databases">
        <authorList>
            <person name="McGinnis J.M."/>
            <person name="Wolfgang W.J."/>
        </authorList>
    </citation>
    <scope>NUCLEOTIDE SEQUENCE [LARGE SCALE GENOMIC DNA]</scope>
    <source>
        <strain evidence="2 4">5503</strain>
    </source>
</reference>
<accession>A0A099GI48</accession>
<dbReference type="EMBL" id="JRKQ01000006">
    <property type="protein sequence ID" value="KGJ23357.1"/>
    <property type="molecule type" value="Genomic_DNA"/>
</dbReference>
<accession>A0A099G8U3</accession>
<dbReference type="RefSeq" id="WP_036699574.1">
    <property type="nucleotide sequence ID" value="NZ_FNNA01000002.1"/>
</dbReference>
<accession>A0A099GLD9</accession>
<evidence type="ECO:0000313" key="2">
    <source>
        <dbReference type="EMBL" id="KGJ23357.1"/>
    </source>
</evidence>
<dbReference type="Proteomes" id="UP000182944">
    <property type="component" value="Unassembled WGS sequence"/>
</dbReference>
<evidence type="ECO:0000313" key="4">
    <source>
        <dbReference type="Proteomes" id="UP000029858"/>
    </source>
</evidence>
<evidence type="ECO:0000313" key="3">
    <source>
        <dbReference type="EMBL" id="SDW82162.1"/>
    </source>
</evidence>
<reference evidence="3" key="4">
    <citation type="submission" date="2016-10" db="EMBL/GenBank/DDBJ databases">
        <authorList>
            <person name="de Groot N.N."/>
        </authorList>
    </citation>
    <scope>NUCLEOTIDE SEQUENCE [LARGE SCALE GENOMIC DNA]</scope>
    <source>
        <strain evidence="3">DSM 29303</strain>
    </source>
</reference>
<dbReference type="PROSITE" id="PS51257">
    <property type="entry name" value="PROKAR_LIPOPROTEIN"/>
    <property type="match status" value="1"/>
</dbReference>
<protein>
    <recommendedName>
        <fullName evidence="6">D-galactarate dehydratase</fullName>
    </recommendedName>
</protein>
<feature type="chain" id="PRO_5010409514" description="D-galactarate dehydratase" evidence="1">
    <location>
        <begin position="17"/>
        <end position="178"/>
    </location>
</feature>
<sequence length="178" mass="17276">MTIARLALILPALALAACQTTMTDPTPTPAPRTPGATVGATAGDAAAAAAAEARTGTIPDTLTVGTLQRPAGSRSVAQLDASAAEKAAATAPAAKGGRLGTTVASLGDATQGGFWMRTPLVKAAGKGRIVNPANGKSVNVDLIPLGGPASAGSQVSLPALTTLGIGLTDLPTVEVFSA</sequence>
<dbReference type="OrthoDB" id="7871639at2"/>
<evidence type="ECO:0008006" key="6">
    <source>
        <dbReference type="Google" id="ProtNLM"/>
    </source>
</evidence>
<organism evidence="2 4">
    <name type="scientific">Paracoccus sanguinis</name>
    <dbReference type="NCBI Taxonomy" id="1545044"/>
    <lineage>
        <taxon>Bacteria</taxon>
        <taxon>Pseudomonadati</taxon>
        <taxon>Pseudomonadota</taxon>
        <taxon>Alphaproteobacteria</taxon>
        <taxon>Rhodobacterales</taxon>
        <taxon>Paracoccaceae</taxon>
        <taxon>Paracoccus</taxon>
    </lineage>
</organism>
<dbReference type="Proteomes" id="UP000029858">
    <property type="component" value="Unassembled WGS sequence"/>
</dbReference>
<name>A0A099GI48_9RHOB</name>
<keyword evidence="1" id="KW-0732">Signal</keyword>
<evidence type="ECO:0000256" key="1">
    <source>
        <dbReference type="SAM" id="SignalP"/>
    </source>
</evidence>
<proteinExistence type="predicted"/>
<dbReference type="AlphaFoldDB" id="A0A099GI48"/>
<keyword evidence="5" id="KW-1185">Reference proteome</keyword>
<reference evidence="5" key="3">
    <citation type="submission" date="2016-10" db="EMBL/GenBank/DDBJ databases">
        <authorList>
            <person name="Varghese N."/>
            <person name="Submissions S."/>
        </authorList>
    </citation>
    <scope>NUCLEOTIDE SEQUENCE [LARGE SCALE GENOMIC DNA]</scope>
    <source>
        <strain evidence="5">DSM 29303</strain>
    </source>
</reference>
<feature type="signal peptide" evidence="1">
    <location>
        <begin position="1"/>
        <end position="16"/>
    </location>
</feature>
<gene>
    <name evidence="2" type="ORF">IX56_02310</name>
    <name evidence="3" type="ORF">SAMN05444276_102216</name>
</gene>